<dbReference type="InterPro" id="IPR000873">
    <property type="entry name" value="AMP-dep_synth/lig_dom"/>
</dbReference>
<dbReference type="Pfam" id="PF13193">
    <property type="entry name" value="AMP-binding_C"/>
    <property type="match status" value="1"/>
</dbReference>
<protein>
    <submittedName>
        <fullName evidence="4">Unannotated protein</fullName>
    </submittedName>
</protein>
<dbReference type="InterPro" id="IPR045851">
    <property type="entry name" value="AMP-bd_C_sf"/>
</dbReference>
<dbReference type="InterPro" id="IPR042099">
    <property type="entry name" value="ANL_N_sf"/>
</dbReference>
<dbReference type="PROSITE" id="PS00455">
    <property type="entry name" value="AMP_BINDING"/>
    <property type="match status" value="1"/>
</dbReference>
<gene>
    <name evidence="4" type="ORF">UFOPK1392_01633</name>
</gene>
<dbReference type="GO" id="GO:0006631">
    <property type="term" value="P:fatty acid metabolic process"/>
    <property type="evidence" value="ECO:0007669"/>
    <property type="project" value="TreeGrafter"/>
</dbReference>
<dbReference type="AlphaFoldDB" id="A0A6J5YHE1"/>
<dbReference type="Gene3D" id="3.30.300.30">
    <property type="match status" value="1"/>
</dbReference>
<dbReference type="Gene3D" id="3.40.50.12780">
    <property type="entry name" value="N-terminal domain of ligase-like"/>
    <property type="match status" value="1"/>
</dbReference>
<dbReference type="PANTHER" id="PTHR43201:SF8">
    <property type="entry name" value="ACYL-COA SYNTHETASE FAMILY MEMBER 3"/>
    <property type="match status" value="1"/>
</dbReference>
<dbReference type="CDD" id="cd05941">
    <property type="entry name" value="MCS"/>
    <property type="match status" value="1"/>
</dbReference>
<dbReference type="EMBL" id="CAEMXZ010000079">
    <property type="protein sequence ID" value="CAB4323871.1"/>
    <property type="molecule type" value="Genomic_DNA"/>
</dbReference>
<comment type="similarity">
    <text evidence="1">Belongs to the ATP-dependent AMP-binding enzyme family.</text>
</comment>
<proteinExistence type="inferred from homology"/>
<feature type="domain" description="AMP-binding enzyme C-terminal" evidence="3">
    <location>
        <begin position="393"/>
        <end position="469"/>
    </location>
</feature>
<dbReference type="InterPro" id="IPR020845">
    <property type="entry name" value="AMP-binding_CS"/>
</dbReference>
<accession>A0A6J5YHE1</accession>
<dbReference type="PANTHER" id="PTHR43201">
    <property type="entry name" value="ACYL-COA SYNTHETASE"/>
    <property type="match status" value="1"/>
</dbReference>
<feature type="domain" description="AMP-dependent synthetase/ligase" evidence="2">
    <location>
        <begin position="6"/>
        <end position="343"/>
    </location>
</feature>
<organism evidence="4">
    <name type="scientific">freshwater metagenome</name>
    <dbReference type="NCBI Taxonomy" id="449393"/>
    <lineage>
        <taxon>unclassified sequences</taxon>
        <taxon>metagenomes</taxon>
        <taxon>ecological metagenomes</taxon>
    </lineage>
</organism>
<dbReference type="Pfam" id="PF00501">
    <property type="entry name" value="AMP-binding"/>
    <property type="match status" value="1"/>
</dbReference>
<dbReference type="InterPro" id="IPR025110">
    <property type="entry name" value="AMP-bd_C"/>
</dbReference>
<reference evidence="4" key="1">
    <citation type="submission" date="2020-05" db="EMBL/GenBank/DDBJ databases">
        <authorList>
            <person name="Chiriac C."/>
            <person name="Salcher M."/>
            <person name="Ghai R."/>
            <person name="Kavagutti S V."/>
        </authorList>
    </citation>
    <scope>NUCLEOTIDE SEQUENCE</scope>
</reference>
<evidence type="ECO:0000259" key="2">
    <source>
        <dbReference type="Pfam" id="PF00501"/>
    </source>
</evidence>
<name>A0A6J5YHE1_9ZZZZ</name>
<evidence type="ECO:0000259" key="3">
    <source>
        <dbReference type="Pfam" id="PF13193"/>
    </source>
</evidence>
<dbReference type="GO" id="GO:0031956">
    <property type="term" value="F:medium-chain fatty acid-CoA ligase activity"/>
    <property type="evidence" value="ECO:0007669"/>
    <property type="project" value="TreeGrafter"/>
</dbReference>
<evidence type="ECO:0000313" key="4">
    <source>
        <dbReference type="EMBL" id="CAB4323871.1"/>
    </source>
</evidence>
<sequence length="487" mass="53091">MLLDRLATFTDRVALLDRDGSLSYLSLIERSLGLCEQLCAPNRDRHGERIAILCQPGRDFTSAILAVWWAGAIAVPLHPDHPAPELAYVISDSRCSTVIASASLEGLAVSLATAADCRLIVTDALARSTAPRPSPADSDDALIIYTSGTTGRPKGVVHTHSSLAAQMSGMADAWRWTADDRILCVLPLHHVHGLVNVTLTPLWVGAHCESPGSFDAIRVWDRMASGDLTLFMAVPTVYSRLISAWEAADTSTRTRWSDGARRLRLMVSGSAALPVSVLERWQELTGHVLLERYGMTELGMALSNTIDQRTPGHVGWPFPGVEAKIDEEGQLLIRGPQVFDRYWNRPEETSSSFVDDWFCTGDVAVLDEGGYRLLGRASIDILKTGGEKVSALEIEETFREHPGIAECAVVGLDDPEWGQRVAIAIVAKDSDAEFTITELRDWGRERLSTPKIPSRLLLVEDLPRNAMGKVVKTDVVALFQPPVGASG</sequence>
<dbReference type="SUPFAM" id="SSF56801">
    <property type="entry name" value="Acetyl-CoA synthetase-like"/>
    <property type="match status" value="1"/>
</dbReference>
<evidence type="ECO:0000256" key="1">
    <source>
        <dbReference type="ARBA" id="ARBA00006432"/>
    </source>
</evidence>